<feature type="domain" description="Glycosyltransferase 2-like" evidence="4">
    <location>
        <begin position="4"/>
        <end position="125"/>
    </location>
</feature>
<dbReference type="Proteomes" id="UP000092631">
    <property type="component" value="Chromosome"/>
</dbReference>
<dbReference type="EMBL" id="CP015401">
    <property type="protein sequence ID" value="ANU58522.2"/>
    <property type="molecule type" value="Genomic_DNA"/>
</dbReference>
<reference evidence="6" key="1">
    <citation type="submission" date="2016-04" db="EMBL/GenBank/DDBJ databases">
        <title>Complete Genome Sequences of Twelve Strains of a Stable Defined Moderately Diverse Mouse Microbiota 2 (sDMDMm2).</title>
        <authorList>
            <person name="Uchimura Y."/>
            <person name="Wyss M."/>
            <person name="Brugiroux S."/>
            <person name="Limenitakis J.P."/>
            <person name="Stecher B."/>
            <person name="McCoy K.D."/>
            <person name="Macpherson A.J."/>
        </authorList>
    </citation>
    <scope>NUCLEOTIDE SEQUENCE [LARGE SCALE GENOMIC DNA]</scope>
    <source>
        <strain evidence="6">I48</strain>
    </source>
</reference>
<accession>A0A1C7H3Z2</accession>
<dbReference type="RefSeq" id="WP_084081157.1">
    <property type="nucleotide sequence ID" value="NZ_CARILY010000010.1"/>
</dbReference>
<dbReference type="KEGG" id="bcae:A4V03_13850"/>
<dbReference type="GO" id="GO:0016757">
    <property type="term" value="F:glycosyltransferase activity"/>
    <property type="evidence" value="ECO:0007669"/>
    <property type="project" value="UniProtKB-KW"/>
</dbReference>
<evidence type="ECO:0000256" key="2">
    <source>
        <dbReference type="ARBA" id="ARBA00022676"/>
    </source>
</evidence>
<keyword evidence="3 5" id="KW-0808">Transferase</keyword>
<dbReference type="CDD" id="cd04186">
    <property type="entry name" value="GT_2_like_c"/>
    <property type="match status" value="1"/>
</dbReference>
<dbReference type="Pfam" id="PF00535">
    <property type="entry name" value="Glycos_transf_2"/>
    <property type="match status" value="1"/>
</dbReference>
<dbReference type="PANTHER" id="PTHR43179">
    <property type="entry name" value="RHAMNOSYLTRANSFERASE WBBL"/>
    <property type="match status" value="1"/>
</dbReference>
<dbReference type="InterPro" id="IPR001173">
    <property type="entry name" value="Glyco_trans_2-like"/>
</dbReference>
<dbReference type="GeneID" id="82188227"/>
<evidence type="ECO:0000313" key="6">
    <source>
        <dbReference type="Proteomes" id="UP000092631"/>
    </source>
</evidence>
<dbReference type="PANTHER" id="PTHR43179:SF12">
    <property type="entry name" value="GALACTOFURANOSYLTRANSFERASE GLFT2"/>
    <property type="match status" value="1"/>
</dbReference>
<evidence type="ECO:0000256" key="1">
    <source>
        <dbReference type="ARBA" id="ARBA00006739"/>
    </source>
</evidence>
<evidence type="ECO:0000259" key="4">
    <source>
        <dbReference type="Pfam" id="PF00535"/>
    </source>
</evidence>
<dbReference type="Gene3D" id="3.90.550.10">
    <property type="entry name" value="Spore Coat Polysaccharide Biosynthesis Protein SpsA, Chain A"/>
    <property type="match status" value="1"/>
</dbReference>
<keyword evidence="2" id="KW-0328">Glycosyltransferase</keyword>
<dbReference type="InterPro" id="IPR029044">
    <property type="entry name" value="Nucleotide-diphossugar_trans"/>
</dbReference>
<dbReference type="OrthoDB" id="9771846at2"/>
<dbReference type="SUPFAM" id="SSF53448">
    <property type="entry name" value="Nucleotide-diphospho-sugar transferases"/>
    <property type="match status" value="1"/>
</dbReference>
<evidence type="ECO:0000313" key="5">
    <source>
        <dbReference type="EMBL" id="ANU58522.2"/>
    </source>
</evidence>
<evidence type="ECO:0000256" key="3">
    <source>
        <dbReference type="ARBA" id="ARBA00022679"/>
    </source>
</evidence>
<gene>
    <name evidence="5" type="ORF">A4V03_13850</name>
</gene>
<comment type="similarity">
    <text evidence="1">Belongs to the glycosyltransferase 2 family.</text>
</comment>
<protein>
    <submittedName>
        <fullName evidence="5">Glycosyl transferase family 2</fullName>
    </submittedName>
</protein>
<dbReference type="AlphaFoldDB" id="A0A1C7H3Z2"/>
<sequence length="349" mass="40162">MKVSVVILNWNGCDMLRTFLPSVVRYSEGEGIEVCVADNGSTDASVTLLQQEFPSVRTIVLDQNYGFADGYNLALQQVDAEYVVLLNSDVEVTEHWLEPMLAYLDKHPEVAACQPKIRSQRQKEYFEYAGAAGGFIDKYGYPFCRGRIMGVVEKDEGQYDTVIPVFWATGAALFIRRADYMNVGGLDGRFFAHMEEIDLCWRLRSRNREIVCVPQSVVYHVGGGTLKKENPHKTFLNFRNNLVMLYKNLPQEELNKVMRIRTCLDYLAAFNFLLQGHWDNARAVMRARKEYKRLCPSFSLSREEDMRKKTLNPIPERTKSSILWQFYVRGCKRFSQLSDLIRITNGIKG</sequence>
<proteinExistence type="inferred from homology"/>
<name>A0A1C7H3Z2_9BACE</name>
<organism evidence="5 6">
    <name type="scientific">Bacteroides caecimuris</name>
    <dbReference type="NCBI Taxonomy" id="1796613"/>
    <lineage>
        <taxon>Bacteria</taxon>
        <taxon>Pseudomonadati</taxon>
        <taxon>Bacteroidota</taxon>
        <taxon>Bacteroidia</taxon>
        <taxon>Bacteroidales</taxon>
        <taxon>Bacteroidaceae</taxon>
        <taxon>Bacteroides</taxon>
    </lineage>
</organism>
<keyword evidence="6" id="KW-1185">Reference proteome</keyword>